<keyword evidence="3 7" id="KW-0812">Transmembrane</keyword>
<keyword evidence="5 7" id="KW-0472">Membrane</keyword>
<feature type="transmembrane region" description="Helical" evidence="7">
    <location>
        <begin position="88"/>
        <end position="107"/>
    </location>
</feature>
<dbReference type="GeneID" id="103316344"/>
<dbReference type="EnsemblMetazoa" id="XM_031925726">
    <property type="protein sequence ID" value="XP_031781586"/>
    <property type="gene ID" value="LOC103316344"/>
</dbReference>
<reference evidence="8" key="1">
    <citation type="submission" date="2021-01" db="UniProtKB">
        <authorList>
            <consortium name="EnsemblMetazoa"/>
        </authorList>
    </citation>
    <scope>IDENTIFICATION</scope>
</reference>
<dbReference type="Pfam" id="PF04515">
    <property type="entry name" value="Choline_transpo"/>
    <property type="match status" value="1"/>
</dbReference>
<dbReference type="Proteomes" id="UP000002358">
    <property type="component" value="Unassembled WGS sequence"/>
</dbReference>
<feature type="transmembrane region" description="Helical" evidence="7">
    <location>
        <begin position="32"/>
        <end position="53"/>
    </location>
</feature>
<name>A0A7M7Q4P3_NASVI</name>
<dbReference type="RefSeq" id="XP_031781586.1">
    <property type="nucleotide sequence ID" value="XM_031925726.2"/>
</dbReference>
<feature type="transmembrane region" description="Helical" evidence="7">
    <location>
        <begin position="429"/>
        <end position="451"/>
    </location>
</feature>
<evidence type="ECO:0000256" key="6">
    <source>
        <dbReference type="ARBA" id="ARBA00023180"/>
    </source>
</evidence>
<dbReference type="GO" id="GO:0005886">
    <property type="term" value="C:plasma membrane"/>
    <property type="evidence" value="ECO:0007669"/>
    <property type="project" value="UniProtKB-SubCell"/>
</dbReference>
<accession>A0A7M7Q4P3</accession>
<comment type="function">
    <text evidence="7">Choline transporter.</text>
</comment>
<dbReference type="PANTHER" id="PTHR12385">
    <property type="entry name" value="CHOLINE TRANSPORTER-LIKE (SLC FAMILY 44)"/>
    <property type="match status" value="1"/>
</dbReference>
<evidence type="ECO:0000313" key="9">
    <source>
        <dbReference type="Proteomes" id="UP000002358"/>
    </source>
</evidence>
<organism evidence="8 9">
    <name type="scientific">Nasonia vitripennis</name>
    <name type="common">Parasitic wasp</name>
    <dbReference type="NCBI Taxonomy" id="7425"/>
    <lineage>
        <taxon>Eukaryota</taxon>
        <taxon>Metazoa</taxon>
        <taxon>Ecdysozoa</taxon>
        <taxon>Arthropoda</taxon>
        <taxon>Hexapoda</taxon>
        <taxon>Insecta</taxon>
        <taxon>Pterygota</taxon>
        <taxon>Neoptera</taxon>
        <taxon>Endopterygota</taxon>
        <taxon>Hymenoptera</taxon>
        <taxon>Apocrita</taxon>
        <taxon>Proctotrupomorpha</taxon>
        <taxon>Chalcidoidea</taxon>
        <taxon>Pteromalidae</taxon>
        <taxon>Pteromalinae</taxon>
        <taxon>Nasonia</taxon>
    </lineage>
</organism>
<comment type="similarity">
    <text evidence="2 7">Belongs to the CTL (choline transporter-like) family.</text>
</comment>
<dbReference type="GO" id="GO:0022857">
    <property type="term" value="F:transmembrane transporter activity"/>
    <property type="evidence" value="ECO:0007669"/>
    <property type="project" value="UniProtKB-UniRule"/>
</dbReference>
<evidence type="ECO:0000256" key="2">
    <source>
        <dbReference type="ARBA" id="ARBA00007168"/>
    </source>
</evidence>
<dbReference type="PANTHER" id="PTHR12385:SF14">
    <property type="entry name" value="CHOLINE TRANSPORTER-LIKE 2"/>
    <property type="match status" value="1"/>
</dbReference>
<evidence type="ECO:0000256" key="1">
    <source>
        <dbReference type="ARBA" id="ARBA00004141"/>
    </source>
</evidence>
<evidence type="ECO:0000256" key="3">
    <source>
        <dbReference type="ARBA" id="ARBA00022692"/>
    </source>
</evidence>
<feature type="transmembrane region" description="Helical" evidence="7">
    <location>
        <begin position="147"/>
        <end position="166"/>
    </location>
</feature>
<protein>
    <recommendedName>
        <fullName evidence="7">Choline transporter-like protein</fullName>
    </recommendedName>
</protein>
<proteinExistence type="inferred from homology"/>
<keyword evidence="9" id="KW-1185">Reference proteome</keyword>
<comment type="subcellular location">
    <subcellularLocation>
        <location evidence="7">Cell membrane</location>
        <topology evidence="7">Multi-pass membrane protein</topology>
    </subcellularLocation>
    <subcellularLocation>
        <location evidence="1">Membrane</location>
        <topology evidence="1">Multi-pass membrane protein</topology>
    </subcellularLocation>
</comment>
<dbReference type="AlphaFoldDB" id="A0A7M7Q4P3"/>
<evidence type="ECO:0000313" key="8">
    <source>
        <dbReference type="EnsemblMetazoa" id="XP_031781586"/>
    </source>
</evidence>
<feature type="transmembrane region" description="Helical" evidence="7">
    <location>
        <begin position="281"/>
        <end position="303"/>
    </location>
</feature>
<sequence>MNATSEKNSKAIVEYGSTNNISRDKKRTFTDIPSLIIFSIFFIFYIAIGIFAFCNGDATKVQWEANPEFERKMDFINNLLENMNDLRYVILSFVSFALLLSVLYIVILRWIPGFFVYTAIIIECAVLTIFIISIPIFFLALEGQYNLSKLVSGIVFIVLTSIKLYILKQVGTTVICEVIKESCRAILNFPSSILLSVFVYILEIFSVLNTLSIFSYLMTIQSNYKKVSMSSMDSCQCLPELMYDDGSECDEDVFKTMCKPVGGIGSCMISSCIAYLATPSYIYFFHVINLIFGLWLVTVIFYFGQMLLSGTFATWYWTTNKKSIGFTTVSRNAVTIMKYHLGTLAHGTSPWVIVSIIHSVYSTFKMSKFWRAPWTMLVCWWTIFCKAADNGMILSTIHGEKMSRSIQMATDLCYRNPLRFYIMNKTIEWLAIFMTLFVVSITLPITFGYIASQSNEPTWIYTFLIAIIICALLMIFPILILLSISINTIILCIFDDLKNNEETKEKRHHMNHKLEDLLVVK</sequence>
<feature type="transmembrane region" description="Helical" evidence="7">
    <location>
        <begin position="186"/>
        <end position="208"/>
    </location>
</feature>
<dbReference type="KEGG" id="nvi:103316344"/>
<feature type="transmembrane region" description="Helical" evidence="7">
    <location>
        <begin position="114"/>
        <end position="141"/>
    </location>
</feature>
<evidence type="ECO:0000256" key="5">
    <source>
        <dbReference type="ARBA" id="ARBA00023136"/>
    </source>
</evidence>
<dbReference type="InParanoid" id="A0A7M7Q4P3"/>
<evidence type="ECO:0000256" key="4">
    <source>
        <dbReference type="ARBA" id="ARBA00022989"/>
    </source>
</evidence>
<keyword evidence="4 7" id="KW-1133">Transmembrane helix</keyword>
<keyword evidence="6" id="KW-0325">Glycoprotein</keyword>
<dbReference type="InterPro" id="IPR007603">
    <property type="entry name" value="Choline_transptr-like"/>
</dbReference>
<feature type="transmembrane region" description="Helical" evidence="7">
    <location>
        <begin position="463"/>
        <end position="494"/>
    </location>
</feature>
<evidence type="ECO:0000256" key="7">
    <source>
        <dbReference type="RuleBase" id="RU368066"/>
    </source>
</evidence>